<sequence length="362" mass="42217">MLEGRRFQVLKLLGYDIDDFQSISGRFFYNAGLTLGNYVNVYYNEHKIEKIKGSTDTVTYVFTGQGCTDLYKKIDGDWAQLFKSLISINANITRLDIALDDFVGLLKFPTILSKLNLGHYKSPKKAHNIVRSSDVNRNEKGLTIYIGSSRNSSSKGNYYCRMYDKKAQYLEKHQQIPEEIEKADFWQRYEISYTKKKSQKIAELLAGGESVDKVYKQSMSKLVTFLVPTKNKDGQLYENKSDWKVCSWWSKFLETDKKIGFENPERDIDLGGLLRWLQVSVMPNIKNLERIGYRFGFDIYSMMKDFPIDKFSKKQERLYNSLNTKKVSNIDNSNVAQAIRKQNQQVTREVERAFQRFKDKGY</sequence>
<dbReference type="EMBL" id="KX785325">
    <property type="protein sequence ID" value="ARS43213.1"/>
    <property type="molecule type" value="Genomic_DNA"/>
</dbReference>
<evidence type="ECO:0000259" key="1">
    <source>
        <dbReference type="Pfam" id="PF02486"/>
    </source>
</evidence>
<feature type="domain" description="Replication initiation protein-like C-terminal" evidence="1">
    <location>
        <begin position="90"/>
        <end position="294"/>
    </location>
</feature>
<dbReference type="AlphaFoldDB" id="A0A2H4I6Z4"/>
<geneLocation type="plasmid" evidence="2">
    <name>unnamed2</name>
</geneLocation>
<accession>A0A2H4I6Z4</accession>
<reference evidence="2" key="1">
    <citation type="submission" date="2016-08" db="EMBL/GenBank/DDBJ databases">
        <title>Plasmids of Streptococcus suis.</title>
        <authorList>
            <person name="Sadowy E."/>
        </authorList>
    </citation>
    <scope>NUCLEOTIDE SEQUENCE</scope>
    <source>
        <strain evidence="2">7617</strain>
        <plasmid evidence="2">unnamed2</plasmid>
    </source>
</reference>
<name>A0A2H4I6Z4_STRSU</name>
<keyword evidence="2" id="KW-0614">Plasmid</keyword>
<protein>
    <submittedName>
        <fullName evidence="2">Rep, putative</fullName>
    </submittedName>
</protein>
<dbReference type="InterPro" id="IPR003491">
    <property type="entry name" value="REP-like_C"/>
</dbReference>
<evidence type="ECO:0000313" key="2">
    <source>
        <dbReference type="EMBL" id="ARS43213.1"/>
    </source>
</evidence>
<organism evidence="2">
    <name type="scientific">Streptococcus suis</name>
    <dbReference type="NCBI Taxonomy" id="1307"/>
    <lineage>
        <taxon>Bacteria</taxon>
        <taxon>Bacillati</taxon>
        <taxon>Bacillota</taxon>
        <taxon>Bacilli</taxon>
        <taxon>Lactobacillales</taxon>
        <taxon>Streptococcaceae</taxon>
        <taxon>Streptococcus</taxon>
    </lineage>
</organism>
<dbReference type="Pfam" id="PF02486">
    <property type="entry name" value="Rep_trans"/>
    <property type="match status" value="1"/>
</dbReference>
<proteinExistence type="predicted"/>